<dbReference type="PROSITE" id="PS00041">
    <property type="entry name" value="HTH_ARAC_FAMILY_1"/>
    <property type="match status" value="1"/>
</dbReference>
<evidence type="ECO:0000256" key="3">
    <source>
        <dbReference type="ARBA" id="ARBA00023163"/>
    </source>
</evidence>
<dbReference type="PROSITE" id="PS01124">
    <property type="entry name" value="HTH_ARAC_FAMILY_2"/>
    <property type="match status" value="1"/>
</dbReference>
<dbReference type="PANTHER" id="PTHR43280:SF28">
    <property type="entry name" value="HTH-TYPE TRANSCRIPTIONAL ACTIVATOR RHAS"/>
    <property type="match status" value="1"/>
</dbReference>
<dbReference type="Pfam" id="PF12833">
    <property type="entry name" value="HTH_18"/>
    <property type="match status" value="1"/>
</dbReference>
<dbReference type="Pfam" id="PF02311">
    <property type="entry name" value="AraC_binding"/>
    <property type="match status" value="1"/>
</dbReference>
<dbReference type="EMBL" id="QEVW01000031">
    <property type="protein sequence ID" value="RAW09916.1"/>
    <property type="molecule type" value="Genomic_DNA"/>
</dbReference>
<dbReference type="InterPro" id="IPR003313">
    <property type="entry name" value="AraC-bd"/>
</dbReference>
<evidence type="ECO:0000313" key="5">
    <source>
        <dbReference type="EMBL" id="RAW09916.1"/>
    </source>
</evidence>
<accession>A0A329QC33</accession>
<gene>
    <name evidence="5" type="ORF">DC345_29870</name>
</gene>
<dbReference type="Gene3D" id="2.60.120.10">
    <property type="entry name" value="Jelly Rolls"/>
    <property type="match status" value="1"/>
</dbReference>
<keyword evidence="1" id="KW-0805">Transcription regulation</keyword>
<dbReference type="SUPFAM" id="SSF51215">
    <property type="entry name" value="Regulatory protein AraC"/>
    <property type="match status" value="1"/>
</dbReference>
<dbReference type="InterPro" id="IPR037923">
    <property type="entry name" value="HTH-like"/>
</dbReference>
<dbReference type="InterPro" id="IPR009057">
    <property type="entry name" value="Homeodomain-like_sf"/>
</dbReference>
<dbReference type="InterPro" id="IPR014710">
    <property type="entry name" value="RmlC-like_jellyroll"/>
</dbReference>
<keyword evidence="3" id="KW-0804">Transcription</keyword>
<evidence type="ECO:0000256" key="1">
    <source>
        <dbReference type="ARBA" id="ARBA00023015"/>
    </source>
</evidence>
<comment type="caution">
    <text evidence="5">The sequence shown here is derived from an EMBL/GenBank/DDBJ whole genome shotgun (WGS) entry which is preliminary data.</text>
</comment>
<dbReference type="SUPFAM" id="SSF46689">
    <property type="entry name" value="Homeodomain-like"/>
    <property type="match status" value="2"/>
</dbReference>
<dbReference type="Proteomes" id="UP000250642">
    <property type="component" value="Unassembled WGS sequence"/>
</dbReference>
<proteinExistence type="predicted"/>
<dbReference type="InterPro" id="IPR018060">
    <property type="entry name" value="HTH_AraC"/>
</dbReference>
<dbReference type="SMART" id="SM00342">
    <property type="entry name" value="HTH_ARAC"/>
    <property type="match status" value="1"/>
</dbReference>
<sequence>MGRELVVNENMYGYVEDKEISKPIITEYCSFHEKGSIFPPHWHEQLMILYIEKGKMILQAGNHQITGEQGTILIVNPNVIHSGENINSDLAYYLFKIDLLLLLGNQPDLQQSLYTDLLLKNRFLFEEKITEDEFILGSIQKMIQEYEGKKEGFELVLRGLTYQILTDLIRSYTKKIPEQSEIDIQYRKLSQIKSAIKHMEKHISEKITLNDLSKVSHLSPVHFSRVFKTVSGFSPMDFLNQMRVQKAAQLLITTDKTIIEIALEVGFNDGNYFSRIFKKIKNETPSNFRCKFLNR</sequence>
<evidence type="ECO:0000256" key="2">
    <source>
        <dbReference type="ARBA" id="ARBA00023125"/>
    </source>
</evidence>
<dbReference type="GO" id="GO:0043565">
    <property type="term" value="F:sequence-specific DNA binding"/>
    <property type="evidence" value="ECO:0007669"/>
    <property type="project" value="InterPro"/>
</dbReference>
<name>A0A329QC33_9BACL</name>
<organism evidence="5 6">
    <name type="scientific">Paenibacillus taichungensis</name>
    <dbReference type="NCBI Taxonomy" id="484184"/>
    <lineage>
        <taxon>Bacteria</taxon>
        <taxon>Bacillati</taxon>
        <taxon>Bacillota</taxon>
        <taxon>Bacilli</taxon>
        <taxon>Bacillales</taxon>
        <taxon>Paenibacillaceae</taxon>
        <taxon>Paenibacillus</taxon>
    </lineage>
</organism>
<protein>
    <recommendedName>
        <fullName evidence="4">HTH araC/xylS-type domain-containing protein</fullName>
    </recommendedName>
</protein>
<dbReference type="GO" id="GO:0003700">
    <property type="term" value="F:DNA-binding transcription factor activity"/>
    <property type="evidence" value="ECO:0007669"/>
    <property type="project" value="InterPro"/>
</dbReference>
<reference evidence="5 6" key="1">
    <citation type="submission" date="2018-04" db="EMBL/GenBank/DDBJ databases">
        <title>Paenibacillus taichungensis Genome sequencing and assembly.</title>
        <authorList>
            <person name="Xu J."/>
            <person name="Rensing C."/>
            <person name="Mazhar H.S."/>
        </authorList>
    </citation>
    <scope>NUCLEOTIDE SEQUENCE [LARGE SCALE GENOMIC DNA]</scope>
    <source>
        <strain evidence="5 6">NC1</strain>
    </source>
</reference>
<dbReference type="AlphaFoldDB" id="A0A329QC33"/>
<dbReference type="Gene3D" id="1.10.10.60">
    <property type="entry name" value="Homeodomain-like"/>
    <property type="match status" value="2"/>
</dbReference>
<evidence type="ECO:0000259" key="4">
    <source>
        <dbReference type="PROSITE" id="PS01124"/>
    </source>
</evidence>
<evidence type="ECO:0000313" key="6">
    <source>
        <dbReference type="Proteomes" id="UP000250642"/>
    </source>
</evidence>
<dbReference type="PRINTS" id="PR00032">
    <property type="entry name" value="HTHARAC"/>
</dbReference>
<dbReference type="RefSeq" id="WP_113056228.1">
    <property type="nucleotide sequence ID" value="NZ_QEVW01000031.1"/>
</dbReference>
<dbReference type="InterPro" id="IPR018062">
    <property type="entry name" value="HTH_AraC-typ_CS"/>
</dbReference>
<keyword evidence="2" id="KW-0238">DNA-binding</keyword>
<feature type="domain" description="HTH araC/xylS-type" evidence="4">
    <location>
        <begin position="193"/>
        <end position="291"/>
    </location>
</feature>
<dbReference type="PANTHER" id="PTHR43280">
    <property type="entry name" value="ARAC-FAMILY TRANSCRIPTIONAL REGULATOR"/>
    <property type="match status" value="1"/>
</dbReference>
<dbReference type="InterPro" id="IPR020449">
    <property type="entry name" value="Tscrpt_reg_AraC-type_HTH"/>
</dbReference>